<reference evidence="2" key="1">
    <citation type="submission" date="2020-11" db="EMBL/GenBank/DDBJ databases">
        <authorList>
            <consortium name="DOE Joint Genome Institute"/>
            <person name="Ahrendt S."/>
            <person name="Riley R."/>
            <person name="Andreopoulos W."/>
            <person name="Labutti K."/>
            <person name="Pangilinan J."/>
            <person name="Ruiz-Duenas F.J."/>
            <person name="Barrasa J.M."/>
            <person name="Sanchez-Garcia M."/>
            <person name="Camarero S."/>
            <person name="Miyauchi S."/>
            <person name="Serrano A."/>
            <person name="Linde D."/>
            <person name="Babiker R."/>
            <person name="Drula E."/>
            <person name="Ayuso-Fernandez I."/>
            <person name="Pacheco R."/>
            <person name="Padilla G."/>
            <person name="Ferreira P."/>
            <person name="Barriuso J."/>
            <person name="Kellner H."/>
            <person name="Castanera R."/>
            <person name="Alfaro M."/>
            <person name="Ramirez L."/>
            <person name="Pisabarro A.G."/>
            <person name="Kuo A."/>
            <person name="Tritt A."/>
            <person name="Lipzen A."/>
            <person name="He G."/>
            <person name="Yan M."/>
            <person name="Ng V."/>
            <person name="Cullen D."/>
            <person name="Martin F."/>
            <person name="Rosso M.-N."/>
            <person name="Henrissat B."/>
            <person name="Hibbett D."/>
            <person name="Martinez A.T."/>
            <person name="Grigoriev I.V."/>
        </authorList>
    </citation>
    <scope>NUCLEOTIDE SEQUENCE</scope>
    <source>
        <strain evidence="2">AH 40177</strain>
    </source>
</reference>
<dbReference type="Proteomes" id="UP000772434">
    <property type="component" value="Unassembled WGS sequence"/>
</dbReference>
<keyword evidence="1" id="KW-0812">Transmembrane</keyword>
<evidence type="ECO:0000256" key="1">
    <source>
        <dbReference type="SAM" id="Phobius"/>
    </source>
</evidence>
<name>A0A9P5Q3F2_9AGAR</name>
<feature type="transmembrane region" description="Helical" evidence="1">
    <location>
        <begin position="15"/>
        <end position="45"/>
    </location>
</feature>
<comment type="caution">
    <text evidence="2">The sequence shown here is derived from an EMBL/GenBank/DDBJ whole genome shotgun (WGS) entry which is preliminary data.</text>
</comment>
<feature type="transmembrane region" description="Helical" evidence="1">
    <location>
        <begin position="57"/>
        <end position="80"/>
    </location>
</feature>
<proteinExistence type="predicted"/>
<feature type="transmembrane region" description="Helical" evidence="1">
    <location>
        <begin position="113"/>
        <end position="133"/>
    </location>
</feature>
<protein>
    <submittedName>
        <fullName evidence="2">Uncharacterized protein</fullName>
    </submittedName>
</protein>
<keyword evidence="1" id="KW-0472">Membrane</keyword>
<accession>A0A9P5Q3F2</accession>
<gene>
    <name evidence="2" type="ORF">BDP27DRAFT_1417260</name>
</gene>
<keyword evidence="3" id="KW-1185">Reference proteome</keyword>
<dbReference type="EMBL" id="JADNRY010000018">
    <property type="protein sequence ID" value="KAF9073430.1"/>
    <property type="molecule type" value="Genomic_DNA"/>
</dbReference>
<evidence type="ECO:0000313" key="2">
    <source>
        <dbReference type="EMBL" id="KAF9073430.1"/>
    </source>
</evidence>
<organism evidence="2 3">
    <name type="scientific">Rhodocollybia butyracea</name>
    <dbReference type="NCBI Taxonomy" id="206335"/>
    <lineage>
        <taxon>Eukaryota</taxon>
        <taxon>Fungi</taxon>
        <taxon>Dikarya</taxon>
        <taxon>Basidiomycota</taxon>
        <taxon>Agaricomycotina</taxon>
        <taxon>Agaricomycetes</taxon>
        <taxon>Agaricomycetidae</taxon>
        <taxon>Agaricales</taxon>
        <taxon>Marasmiineae</taxon>
        <taxon>Omphalotaceae</taxon>
        <taxon>Rhodocollybia</taxon>
    </lineage>
</organism>
<sequence length="159" mass="17529">MTSEEVAEVLSTGRVLFIGVVSNLFLSTLFGIYSLAYFISLYIYFNAENAKKALICVLSGNFVLMLILFVSSVVPLLVLVKHGLVVALPGGIMEQITAAYLQTHLTAWNSTDVLLSSVIPFIIADTVIVWRAWAVWMNNTKVKWTLLLLMLGDIGEIDS</sequence>
<dbReference type="OrthoDB" id="3226582at2759"/>
<dbReference type="AlphaFoldDB" id="A0A9P5Q3F2"/>
<keyword evidence="1" id="KW-1133">Transmembrane helix</keyword>
<evidence type="ECO:0000313" key="3">
    <source>
        <dbReference type="Proteomes" id="UP000772434"/>
    </source>
</evidence>